<comment type="similarity">
    <text evidence="6">Belongs to the metallophosphoesterase superfamily. Purple acid phosphatase family.</text>
</comment>
<dbReference type="CDD" id="cd00839">
    <property type="entry name" value="MPP_PAPs"/>
    <property type="match status" value="1"/>
</dbReference>
<dbReference type="GO" id="GO:0005576">
    <property type="term" value="C:extracellular region"/>
    <property type="evidence" value="ECO:0007669"/>
    <property type="project" value="UniProtKB-SubCell"/>
</dbReference>
<keyword evidence="6" id="KW-0378">Hydrolase</keyword>
<dbReference type="InterPro" id="IPR004843">
    <property type="entry name" value="Calcineurin-like_PHP"/>
</dbReference>
<evidence type="ECO:0000259" key="9">
    <source>
        <dbReference type="Pfam" id="PF16656"/>
    </source>
</evidence>
<evidence type="ECO:0000259" key="8">
    <source>
        <dbReference type="Pfam" id="PF14008"/>
    </source>
</evidence>
<evidence type="ECO:0000256" key="2">
    <source>
        <dbReference type="ARBA" id="ARBA00011738"/>
    </source>
</evidence>
<dbReference type="Pfam" id="PF00149">
    <property type="entry name" value="Metallophos"/>
    <property type="match status" value="1"/>
</dbReference>
<feature type="domain" description="Calcineurin-like phosphoesterase" evidence="7">
    <location>
        <begin position="280"/>
        <end position="498"/>
    </location>
</feature>
<proteinExistence type="inferred from homology"/>
<evidence type="ECO:0000256" key="5">
    <source>
        <dbReference type="ARBA" id="ARBA00023180"/>
    </source>
</evidence>
<dbReference type="Pfam" id="PF14008">
    <property type="entry name" value="Metallophos_C"/>
    <property type="match status" value="1"/>
</dbReference>
<accession>A0AAD9R452</accession>
<dbReference type="InterPro" id="IPR029052">
    <property type="entry name" value="Metallo-depent_PP-like"/>
</dbReference>
<evidence type="ECO:0000256" key="6">
    <source>
        <dbReference type="RuleBase" id="RU361203"/>
    </source>
</evidence>
<organism evidence="10 11">
    <name type="scientific">Acropora cervicornis</name>
    <name type="common">Staghorn coral</name>
    <dbReference type="NCBI Taxonomy" id="6130"/>
    <lineage>
        <taxon>Eukaryota</taxon>
        <taxon>Metazoa</taxon>
        <taxon>Cnidaria</taxon>
        <taxon>Anthozoa</taxon>
        <taxon>Hexacorallia</taxon>
        <taxon>Scleractinia</taxon>
        <taxon>Astrocoeniina</taxon>
        <taxon>Acroporidae</taxon>
        <taxon>Acropora</taxon>
    </lineage>
</organism>
<evidence type="ECO:0000259" key="7">
    <source>
        <dbReference type="Pfam" id="PF00149"/>
    </source>
</evidence>
<dbReference type="SUPFAM" id="SSF49363">
    <property type="entry name" value="Purple acid phosphatase, N-terminal domain"/>
    <property type="match status" value="1"/>
</dbReference>
<reference evidence="10" key="2">
    <citation type="journal article" date="2023" name="Science">
        <title>Genomic signatures of disease resistance in endangered staghorn corals.</title>
        <authorList>
            <person name="Vollmer S.V."/>
            <person name="Selwyn J.D."/>
            <person name="Despard B.A."/>
            <person name="Roesel C.L."/>
        </authorList>
    </citation>
    <scope>NUCLEOTIDE SEQUENCE</scope>
    <source>
        <strain evidence="10">K2</strain>
    </source>
</reference>
<gene>
    <name evidence="10" type="ORF">P5673_001774</name>
</gene>
<dbReference type="InterPro" id="IPR025733">
    <property type="entry name" value="PAPs_C"/>
</dbReference>
<evidence type="ECO:0000313" key="11">
    <source>
        <dbReference type="Proteomes" id="UP001249851"/>
    </source>
</evidence>
<reference evidence="10" key="1">
    <citation type="journal article" date="2023" name="G3 (Bethesda)">
        <title>Whole genome assembly and annotation of the endangered Caribbean coral Acropora cervicornis.</title>
        <authorList>
            <person name="Selwyn J.D."/>
            <person name="Vollmer S.V."/>
        </authorList>
    </citation>
    <scope>NUCLEOTIDE SEQUENCE</scope>
    <source>
        <strain evidence="10">K2</strain>
    </source>
</reference>
<evidence type="ECO:0000256" key="3">
    <source>
        <dbReference type="ARBA" id="ARBA00022525"/>
    </source>
</evidence>
<dbReference type="GO" id="GO:0003993">
    <property type="term" value="F:acid phosphatase activity"/>
    <property type="evidence" value="ECO:0007669"/>
    <property type="project" value="UniProtKB-EC"/>
</dbReference>
<dbReference type="EC" id="3.1.3.2" evidence="6"/>
<dbReference type="PANTHER" id="PTHR45778:SF7">
    <property type="entry name" value="PURPLE ACID PHOSPHATASE"/>
    <property type="match status" value="1"/>
</dbReference>
<dbReference type="Gene3D" id="3.60.21.10">
    <property type="match status" value="1"/>
</dbReference>
<comment type="subcellular location">
    <subcellularLocation>
        <location evidence="1">Secreted</location>
    </subcellularLocation>
</comment>
<dbReference type="PANTHER" id="PTHR45778">
    <property type="entry name" value="PURPLE ACID PHOSPHATASE-RELATED"/>
    <property type="match status" value="1"/>
</dbReference>
<dbReference type="GO" id="GO:0046872">
    <property type="term" value="F:metal ion binding"/>
    <property type="evidence" value="ECO:0007669"/>
    <property type="project" value="InterPro"/>
</dbReference>
<sequence length="588" mass="65735">MIVLVVLLQLLWFSCINCKHNHPVPTYFGRLHPDGTVVDATNPANRLKFNFRPKPSAPDGVASLTVSPSSDIENGQMVKVAWSNVSAPTSTDVVILLCPPNAGPEHYLDFVHVNRSDTYTKGYGEFEVRLWNMRKECQFSYYRNDNYSVLVVRSPILLFKGGSDIPLQGHLALTGDPTEMRIMWVSGTDATSIVKYGTNPYDWITVTSNVSKTYTANDMCAPPANGPSFVDPGFIHDVLLRNLTPGSRYYYTYGSETSMSSLHNFVAAPVVGSAEPFTALVYGDMGLSPKPGAYETADYATREAETGSAALVIHDGDISYARGYAYIWEQWFALIEPYATIVPYMVAIGNHEQDHLSGGSKDPSGAPGEGFHPWWAPGYGTDSGGECGVPMFYRFHMPDNGNAVWWYSFDYGSIHFLIMSTENNFTAGSPQYEWMENDLKSVNRTLTPWVVIAGHRPMYSSQMVHDDYVISIGIQKAFEDLLIEYEVDLAFWAHYHSYERTCPMQKGQCTPGAPVHIVVGTAGKDLDTEDYYPVPWSLFHENDYGYGKLTLNSRTELQWQWVENKSGQVKDSVTLRKDVPSLSREVWA</sequence>
<name>A0AAD9R452_ACRCE</name>
<dbReference type="SUPFAM" id="SSF56300">
    <property type="entry name" value="Metallo-dependent phosphatases"/>
    <property type="match status" value="1"/>
</dbReference>
<keyword evidence="4 6" id="KW-0732">Signal</keyword>
<feature type="chain" id="PRO_5041781668" description="Purple acid phosphatase" evidence="6">
    <location>
        <begin position="19"/>
        <end position="588"/>
    </location>
</feature>
<evidence type="ECO:0000256" key="4">
    <source>
        <dbReference type="ARBA" id="ARBA00022729"/>
    </source>
</evidence>
<dbReference type="InterPro" id="IPR008963">
    <property type="entry name" value="Purple_acid_Pase-like_N"/>
</dbReference>
<comment type="caution">
    <text evidence="10">The sequence shown here is derived from an EMBL/GenBank/DDBJ whole genome shotgun (WGS) entry which is preliminary data.</text>
</comment>
<dbReference type="Proteomes" id="UP001249851">
    <property type="component" value="Unassembled WGS sequence"/>
</dbReference>
<keyword evidence="11" id="KW-1185">Reference proteome</keyword>
<comment type="subunit">
    <text evidence="2">Homodimer.</text>
</comment>
<dbReference type="Pfam" id="PF16656">
    <property type="entry name" value="Pur_ac_phosph_N"/>
    <property type="match status" value="1"/>
</dbReference>
<dbReference type="InterPro" id="IPR015914">
    <property type="entry name" value="PAPs_N"/>
</dbReference>
<comment type="catalytic activity">
    <reaction evidence="6">
        <text>a phosphate monoester + H2O = an alcohol + phosphate</text>
        <dbReference type="Rhea" id="RHEA:15017"/>
        <dbReference type="ChEBI" id="CHEBI:15377"/>
        <dbReference type="ChEBI" id="CHEBI:30879"/>
        <dbReference type="ChEBI" id="CHEBI:43474"/>
        <dbReference type="ChEBI" id="CHEBI:67140"/>
        <dbReference type="EC" id="3.1.3.2"/>
    </reaction>
</comment>
<protein>
    <recommendedName>
        <fullName evidence="6">Purple acid phosphatase</fullName>
        <ecNumber evidence="6">3.1.3.2</ecNumber>
    </recommendedName>
</protein>
<dbReference type="EMBL" id="JARQWQ010000003">
    <property type="protein sequence ID" value="KAK2572788.1"/>
    <property type="molecule type" value="Genomic_DNA"/>
</dbReference>
<feature type="domain" description="Purple acid phosphatase N-terminal" evidence="9">
    <location>
        <begin position="166"/>
        <end position="266"/>
    </location>
</feature>
<dbReference type="Gene3D" id="2.60.40.380">
    <property type="entry name" value="Purple acid phosphatase-like, N-terminal"/>
    <property type="match status" value="1"/>
</dbReference>
<feature type="domain" description="Purple acid phosphatase C-terminal" evidence="8">
    <location>
        <begin position="513"/>
        <end position="572"/>
    </location>
</feature>
<evidence type="ECO:0000313" key="10">
    <source>
        <dbReference type="EMBL" id="KAK2572788.1"/>
    </source>
</evidence>
<dbReference type="InterPro" id="IPR041792">
    <property type="entry name" value="MPP_PAP"/>
</dbReference>
<dbReference type="AlphaFoldDB" id="A0AAD9R452"/>
<feature type="signal peptide" evidence="6">
    <location>
        <begin position="1"/>
        <end position="18"/>
    </location>
</feature>
<keyword evidence="5" id="KW-0325">Glycoprotein</keyword>
<evidence type="ECO:0000256" key="1">
    <source>
        <dbReference type="ARBA" id="ARBA00004613"/>
    </source>
</evidence>
<keyword evidence="3" id="KW-0964">Secreted</keyword>